<dbReference type="Proteomes" id="UP001234297">
    <property type="component" value="Chromosome 1"/>
</dbReference>
<evidence type="ECO:0000313" key="2">
    <source>
        <dbReference type="Proteomes" id="UP001234297"/>
    </source>
</evidence>
<evidence type="ECO:0000313" key="1">
    <source>
        <dbReference type="EMBL" id="KAJ8647539.1"/>
    </source>
</evidence>
<comment type="caution">
    <text evidence="1">The sequence shown here is derived from an EMBL/GenBank/DDBJ whole genome shotgun (WGS) entry which is preliminary data.</text>
</comment>
<organism evidence="1 2">
    <name type="scientific">Persea americana</name>
    <name type="common">Avocado</name>
    <dbReference type="NCBI Taxonomy" id="3435"/>
    <lineage>
        <taxon>Eukaryota</taxon>
        <taxon>Viridiplantae</taxon>
        <taxon>Streptophyta</taxon>
        <taxon>Embryophyta</taxon>
        <taxon>Tracheophyta</taxon>
        <taxon>Spermatophyta</taxon>
        <taxon>Magnoliopsida</taxon>
        <taxon>Magnoliidae</taxon>
        <taxon>Laurales</taxon>
        <taxon>Lauraceae</taxon>
        <taxon>Persea</taxon>
    </lineage>
</organism>
<gene>
    <name evidence="1" type="ORF">MRB53_000562</name>
</gene>
<reference evidence="1 2" key="1">
    <citation type="journal article" date="2022" name="Hortic Res">
        <title>A haplotype resolved chromosomal level avocado genome allows analysis of novel avocado genes.</title>
        <authorList>
            <person name="Nath O."/>
            <person name="Fletcher S.J."/>
            <person name="Hayward A."/>
            <person name="Shaw L.M."/>
            <person name="Masouleh A.K."/>
            <person name="Furtado A."/>
            <person name="Henry R.J."/>
            <person name="Mitter N."/>
        </authorList>
    </citation>
    <scope>NUCLEOTIDE SEQUENCE [LARGE SCALE GENOMIC DNA]</scope>
    <source>
        <strain evidence="2">cv. Hass</strain>
    </source>
</reference>
<name>A0ACC2MPE9_PERAE</name>
<dbReference type="EMBL" id="CM056809">
    <property type="protein sequence ID" value="KAJ8647539.1"/>
    <property type="molecule type" value="Genomic_DNA"/>
</dbReference>
<accession>A0ACC2MPE9</accession>
<sequence length="1043" mass="114298">MTSSADFPSAAVDSITRSLSEICDTSSSDVYSSDAPRRFSGFANRLQLVLNQCVRSSSPETTSPSVNTALKGIAGDLAKAAEEIAVYKRRSRIYVLIHCKDLCASLQERTIAIGAWLALLDSALVSNPDLRTKAADLARDMKQAQFNVTENEERVYCTLQKEAHIRQTSKAVQSAIIMDLARALGIDCGNHAELAEQIKLLKTDLTGLSSVSERRILMSLEKTLDNWSVKPDIASLCMDHDHDDDAHIPAFKNFICPLTKEVMKDPVVLESSQTYERTAIQYWFNRCIEDGRDPTCPVTGQILKTLDQKPNIGLAGAIEEWINRNIEIQIRSATQCLSEDSSPSVESVERVLDCMYRISEDHPSSRYKVRNAGIVVLIVKLLRNSSKSMGSKVRTKAFLALLGMVKDEESKLIMIEEGMIRSAIHSLTASSENEREYAVKLLLEFSNDEGYCKKIASQKGALVLLSSMAGNLEHPTLSNLAEEVLRNIEKVEENVQHLASAGRFQPLLTRLCEGTEDVKIEMASLVGNMTLTNNGKEHIARHGAKVLVNMLSSKLEGRISSLQALYNLSSLDDNVPILVDLGVLPALGNILFKEHVNDSSNLKELAALTIANIVSKSGNWELASADKEGHSIQSEFVIHSLLRLLLNVSPECQVALLQILCGIVSSPQASESAAVHINSGDGITVITQFLGYEEADHRVHAFRLMSLLSERLGPVLADELRVSNMLPLLKEKLLDSQGTLGERSAAACILANLPISDAEVKTVLGTDLIKWTVSSINEWGSSSVRNPRSTSVMVEGLLGILLHFARSADPMVRDIVKGHGLMNVFLEQLRFPSKPRVKQRAALGLKYLSESGRALSTARTSEYKPSHGFCKSLIFICGRAPMASTCPVHGPACDEDSSFCLLKGQAIKPLVNLLNDESTEVQTAAVEALSTLLLDTQNLKHVVDELQQFGVVDTVAALFTESRPGVLQERTVWMVERFLRVESHAQLFSMNQGLVKALVEAFKHGSADTKRSAQDCLTNLKQLSGVSGKNSSQTPGRRFGSDR</sequence>
<keyword evidence="2" id="KW-1185">Reference proteome</keyword>
<protein>
    <submittedName>
        <fullName evidence="1">Uncharacterized protein</fullName>
    </submittedName>
</protein>
<proteinExistence type="predicted"/>